<evidence type="ECO:0000313" key="4">
    <source>
        <dbReference type="EMBL" id="PYZ97195.1"/>
    </source>
</evidence>
<evidence type="ECO:0000256" key="2">
    <source>
        <dbReference type="ARBA" id="ARBA00005442"/>
    </source>
</evidence>
<name>A0A2W0HIA1_9BACI</name>
<dbReference type="OrthoDB" id="2627848at2"/>
<reference evidence="4 5" key="1">
    <citation type="submission" date="2017-10" db="EMBL/GenBank/DDBJ databases">
        <title>Bacillus sp. nov., a halophilic bacterium isolated from a Yangshapao Lake.</title>
        <authorList>
            <person name="Wang H."/>
        </authorList>
    </citation>
    <scope>NUCLEOTIDE SEQUENCE [LARGE SCALE GENOMIC DNA]</scope>
    <source>
        <strain evidence="4 5">YSP-3</strain>
    </source>
</reference>
<keyword evidence="3" id="KW-0238">DNA-binding</keyword>
<organism evidence="4 5">
    <name type="scientific">Alteribacter lacisalsi</name>
    <dbReference type="NCBI Taxonomy" id="2045244"/>
    <lineage>
        <taxon>Bacteria</taxon>
        <taxon>Bacillati</taxon>
        <taxon>Bacillota</taxon>
        <taxon>Bacilli</taxon>
        <taxon>Bacillales</taxon>
        <taxon>Bacillaceae</taxon>
        <taxon>Alteribacter</taxon>
    </lineage>
</organism>
<dbReference type="Pfam" id="PF00269">
    <property type="entry name" value="SASP"/>
    <property type="match status" value="1"/>
</dbReference>
<dbReference type="Proteomes" id="UP000248066">
    <property type="component" value="Unassembled WGS sequence"/>
</dbReference>
<dbReference type="InterPro" id="IPR038300">
    <property type="entry name" value="SASP_sf_alpha/beta"/>
</dbReference>
<dbReference type="RefSeq" id="WP_110516030.1">
    <property type="nucleotide sequence ID" value="NZ_PDOF01000001.1"/>
</dbReference>
<sequence length="66" mass="7100">MANNRSSNQLVVPGVQQALDQMKYEIAQEFGVELGPDSTARANGSVGGEITKRLVQQAEQQLGGRQ</sequence>
<dbReference type="EMBL" id="PDOF01000001">
    <property type="protein sequence ID" value="PYZ97195.1"/>
    <property type="molecule type" value="Genomic_DNA"/>
</dbReference>
<evidence type="ECO:0000256" key="1">
    <source>
        <dbReference type="ARBA" id="ARBA00003863"/>
    </source>
</evidence>
<comment type="function">
    <text evidence="1">SASP are bound to spore DNA. They are double-stranded DNA-binding proteins that cause DNA to change to an a-like conformation. They protect the DNA backbone from chemical and enzymatic cleavage and are thus involved in dormant spore's high resistance to UV light.</text>
</comment>
<dbReference type="InterPro" id="IPR050847">
    <property type="entry name" value="SASP_DNA-binding"/>
</dbReference>
<dbReference type="PANTHER" id="PTHR36107">
    <property type="entry name" value="SMALL, ACID-SOLUBLE SPORE PROTEIN A"/>
    <property type="match status" value="1"/>
</dbReference>
<accession>A0A2W0HIA1</accession>
<gene>
    <name evidence="4" type="ORF">CR205_00920</name>
</gene>
<proteinExistence type="inferred from homology"/>
<dbReference type="Gene3D" id="6.10.10.80">
    <property type="entry name" value="Small, acid-soluble spore protein, alpha/beta type-like"/>
    <property type="match status" value="1"/>
</dbReference>
<dbReference type="InterPro" id="IPR001448">
    <property type="entry name" value="SASP_alpha/beta-type"/>
</dbReference>
<dbReference type="InterPro" id="IPR018126">
    <property type="entry name" value="SASP_alpha/beta-type_CS"/>
</dbReference>
<comment type="caution">
    <text evidence="4">The sequence shown here is derived from an EMBL/GenBank/DDBJ whole genome shotgun (WGS) entry which is preliminary data.</text>
</comment>
<protein>
    <submittedName>
        <fullName evidence="4">Spore protein</fullName>
    </submittedName>
</protein>
<evidence type="ECO:0000313" key="5">
    <source>
        <dbReference type="Proteomes" id="UP000248066"/>
    </source>
</evidence>
<evidence type="ECO:0000256" key="3">
    <source>
        <dbReference type="ARBA" id="ARBA00023125"/>
    </source>
</evidence>
<keyword evidence="5" id="KW-1185">Reference proteome</keyword>
<dbReference type="PROSITE" id="PS00684">
    <property type="entry name" value="SASP_2"/>
    <property type="match status" value="1"/>
</dbReference>
<dbReference type="GO" id="GO:0003690">
    <property type="term" value="F:double-stranded DNA binding"/>
    <property type="evidence" value="ECO:0007669"/>
    <property type="project" value="InterPro"/>
</dbReference>
<dbReference type="PANTHER" id="PTHR36107:SF1">
    <property type="entry name" value="SMALL, ACID-SOLUBLE SPORE PROTEIN A"/>
    <property type="match status" value="1"/>
</dbReference>
<dbReference type="GO" id="GO:0006265">
    <property type="term" value="P:DNA topological change"/>
    <property type="evidence" value="ECO:0007669"/>
    <property type="project" value="InterPro"/>
</dbReference>
<comment type="similarity">
    <text evidence="2">Belongs to the alpha/beta-type SASP family.</text>
</comment>
<dbReference type="PROSITE" id="PS00304">
    <property type="entry name" value="SASP_1"/>
    <property type="match status" value="1"/>
</dbReference>
<dbReference type="AlphaFoldDB" id="A0A2W0HIA1"/>